<feature type="repeat" description="TPR" evidence="4">
    <location>
        <begin position="491"/>
        <end position="524"/>
    </location>
</feature>
<dbReference type="InterPro" id="IPR007657">
    <property type="entry name" value="Glycosyltransferase_61"/>
</dbReference>
<keyword evidence="4" id="KW-0802">TPR repeat</keyword>
<dbReference type="EMBL" id="CP019937">
    <property type="protein sequence ID" value="ARO14996.1"/>
    <property type="molecule type" value="Genomic_DNA"/>
</dbReference>
<dbReference type="SUPFAM" id="SSF48452">
    <property type="entry name" value="TPR-like"/>
    <property type="match status" value="1"/>
</dbReference>
<dbReference type="PROSITE" id="PS50005">
    <property type="entry name" value="TPR"/>
    <property type="match status" value="1"/>
</dbReference>
<dbReference type="STRING" id="92947.BVG79_01652"/>
<dbReference type="AlphaFoldDB" id="A0A1W6P0F4"/>
<evidence type="ECO:0000256" key="2">
    <source>
        <dbReference type="ARBA" id="ARBA00022679"/>
    </source>
</evidence>
<dbReference type="InterPro" id="IPR019734">
    <property type="entry name" value="TPR_rpt"/>
</dbReference>
<name>A0A1W6P0F4_9RHOB</name>
<evidence type="ECO:0000256" key="3">
    <source>
        <dbReference type="ARBA" id="ARBA00023180"/>
    </source>
</evidence>
<protein>
    <recommendedName>
        <fullName evidence="5">Glycosyltransferase 61 catalytic domain-containing protein</fullName>
    </recommendedName>
</protein>
<keyword evidence="3" id="KW-0325">Glycoprotein</keyword>
<evidence type="ECO:0000313" key="7">
    <source>
        <dbReference type="Proteomes" id="UP000242447"/>
    </source>
</evidence>
<dbReference type="OrthoDB" id="288504at2"/>
<feature type="domain" description="Glycosyltransferase 61 catalytic" evidence="5">
    <location>
        <begin position="169"/>
        <end position="381"/>
    </location>
</feature>
<keyword evidence="7" id="KW-1185">Reference proteome</keyword>
<dbReference type="Proteomes" id="UP000242447">
    <property type="component" value="Chromosome"/>
</dbReference>
<dbReference type="GO" id="GO:0016757">
    <property type="term" value="F:glycosyltransferase activity"/>
    <property type="evidence" value="ECO:0007669"/>
    <property type="project" value="UniProtKB-KW"/>
</dbReference>
<reference evidence="6 7" key="1">
    <citation type="submission" date="2017-02" db="EMBL/GenBank/DDBJ databases">
        <title>Ketogulonicigenium robustum SPU B003 Genome sequencing and assembly.</title>
        <authorList>
            <person name="Li Y."/>
            <person name="Liu L."/>
            <person name="Wang C."/>
            <person name="Zhang M."/>
            <person name="Zhang T."/>
            <person name="Zhang Y."/>
        </authorList>
    </citation>
    <scope>NUCLEOTIDE SEQUENCE [LARGE SCALE GENOMIC DNA]</scope>
    <source>
        <strain evidence="6 7">SPU_B003</strain>
    </source>
</reference>
<keyword evidence="2" id="KW-0808">Transferase</keyword>
<accession>A0A1W6P0F4</accession>
<dbReference type="PANTHER" id="PTHR20961">
    <property type="entry name" value="GLYCOSYLTRANSFERASE"/>
    <property type="match status" value="1"/>
</dbReference>
<dbReference type="RefSeq" id="WP_085786451.1">
    <property type="nucleotide sequence ID" value="NZ_CP019937.1"/>
</dbReference>
<dbReference type="InterPro" id="IPR011990">
    <property type="entry name" value="TPR-like_helical_dom_sf"/>
</dbReference>
<organism evidence="6 7">
    <name type="scientific">Ketogulonicigenium robustum</name>
    <dbReference type="NCBI Taxonomy" id="92947"/>
    <lineage>
        <taxon>Bacteria</taxon>
        <taxon>Pseudomonadati</taxon>
        <taxon>Pseudomonadota</taxon>
        <taxon>Alphaproteobacteria</taxon>
        <taxon>Rhodobacterales</taxon>
        <taxon>Roseobacteraceae</taxon>
        <taxon>Ketogulonicigenium</taxon>
    </lineage>
</organism>
<evidence type="ECO:0000313" key="6">
    <source>
        <dbReference type="EMBL" id="ARO14996.1"/>
    </source>
</evidence>
<dbReference type="KEGG" id="kro:BVG79_01652"/>
<dbReference type="InterPro" id="IPR049625">
    <property type="entry name" value="Glyco_transf_61_cat"/>
</dbReference>
<gene>
    <name evidence="6" type="ORF">BVG79_01652</name>
</gene>
<evidence type="ECO:0000256" key="4">
    <source>
        <dbReference type="PROSITE-ProRule" id="PRU00339"/>
    </source>
</evidence>
<evidence type="ECO:0000259" key="5">
    <source>
        <dbReference type="Pfam" id="PF04577"/>
    </source>
</evidence>
<dbReference type="Pfam" id="PF04577">
    <property type="entry name" value="Glyco_transf_61"/>
    <property type="match status" value="1"/>
</dbReference>
<sequence>MSENNEKRKKASGPFFFVPGENNKFRFVDNGDGLNPRYVDRAELQSVIAAENPAHNKLLHGFVTNYRDFKSAKRAVELRSFPVVVRNFSFKGRLPKCGGAVLMTGAAALRVRTKILKDMGEEEANHLLMAESEAARSLGLSTIPSISPEEFTAYAELPFVVECRNFYNYYHFTTESLIYLQMYRDFGMSGPIHFVTGGAGELKPYIERAVEDFYPDLFDRIQFLTGSTSYKEAIIPFTTNHLYHFSTAAMLADIEEEAGFSNKLKNGDLRPATIDNYRNIFRNSRDEYIRLHRDAVLTRTFHDESAKLVYVSRKPGAARDRAIVGEDLLLEMLGRYGFKTVLFEEMTPIQQASLVNSADVLISAHGAGFANMLYGKPGAHFIELSHLQTARHRFGDFNMHASASGVFYTHFFADHSIGEDDAVPNLHHEGHAGIALSQLAIDRLELMIVNLTDKESTKTFFTRVGALRKRQDHAAVISLITSDRLRSSACPNALTTLAETYVHAGDIPSAINTYVHLLKIVPYRADLWVAVAKLAAASGDDSAVAWAEAEAEVYKRARWMRWCRTETGAISIMG</sequence>
<proteinExistence type="predicted"/>
<evidence type="ECO:0000256" key="1">
    <source>
        <dbReference type="ARBA" id="ARBA00022676"/>
    </source>
</evidence>
<keyword evidence="1" id="KW-0328">Glycosyltransferase</keyword>